<keyword evidence="2" id="KW-0378">Hydrolase</keyword>
<evidence type="ECO:0000313" key="3">
    <source>
        <dbReference type="Proteomes" id="UP000291236"/>
    </source>
</evidence>
<sequence length="329" mass="37622">MPKIFNYIKASELKLYNDILLSESSLQNIEMSKFILQKFIAGEEPQDIRDFINLFAKNTNANRLCEIIIENINIFGTQIRFYSHKENRSEKVILHFHSGGFVIGSSQYYDNLFQYIARKSGAAILSIDYKLAPEHKFPYALNQCVELCKEILTNGIQNKISAQSEFYFLGDSAGGNLAANMSHLLGDTYTNIAGQILIYPVLCPVGTTFSYHKFSNGFSLETEHMNIFMSYYLNSAEEKNSKNPKIYPYYFDHFASLPKTMIIAGECDPLRDDAYLYAQKCYENNIEFKYYEFAGTVHGFFSALDSFPEARISADLVCDFISEISDIEE</sequence>
<dbReference type="GO" id="GO:0004771">
    <property type="term" value="F:sterol ester esterase activity"/>
    <property type="evidence" value="ECO:0007669"/>
    <property type="project" value="TreeGrafter"/>
</dbReference>
<protein>
    <submittedName>
        <fullName evidence="2">Alpha/beta hydrolase</fullName>
    </submittedName>
</protein>
<dbReference type="OrthoDB" id="9806180at2"/>
<feature type="domain" description="Alpha/beta hydrolase fold-3" evidence="1">
    <location>
        <begin position="93"/>
        <end position="301"/>
    </location>
</feature>
<keyword evidence="3" id="KW-1185">Reference proteome</keyword>
<reference evidence="2 3" key="1">
    <citation type="submission" date="2018-12" db="EMBL/GenBank/DDBJ databases">
        <title>Rubrispira sanarue gen. nov., sp., nov., a member of the order Silvanigrellales, isolated from a brackish lake in Hamamatsu Japan.</title>
        <authorList>
            <person name="Maejima Y."/>
            <person name="Iino T."/>
            <person name="Muraguchi Y."/>
            <person name="Fukuda K."/>
            <person name="Nojiri H."/>
            <person name="Ohkuma M."/>
            <person name="Moriuchi R."/>
            <person name="Dohra H."/>
            <person name="Kimbara K."/>
            <person name="Shintani M."/>
        </authorList>
    </citation>
    <scope>NUCLEOTIDE SEQUENCE [LARGE SCALE GENOMIC DNA]</scope>
    <source>
        <strain evidence="2 3">RF1110005</strain>
    </source>
</reference>
<organism evidence="2 3">
    <name type="scientific">Fluviispira sanaruensis</name>
    <dbReference type="NCBI Taxonomy" id="2493639"/>
    <lineage>
        <taxon>Bacteria</taxon>
        <taxon>Pseudomonadati</taxon>
        <taxon>Bdellovibrionota</taxon>
        <taxon>Oligoflexia</taxon>
        <taxon>Silvanigrellales</taxon>
        <taxon>Silvanigrellaceae</taxon>
        <taxon>Fluviispira</taxon>
    </lineage>
</organism>
<dbReference type="Pfam" id="PF07859">
    <property type="entry name" value="Abhydrolase_3"/>
    <property type="match status" value="1"/>
</dbReference>
<evidence type="ECO:0000313" key="2">
    <source>
        <dbReference type="EMBL" id="BBH53396.1"/>
    </source>
</evidence>
<dbReference type="RefSeq" id="WP_130609147.1">
    <property type="nucleotide sequence ID" value="NZ_AP019368.1"/>
</dbReference>
<name>A0A4P2VJN6_FLUSA</name>
<dbReference type="Proteomes" id="UP000291236">
    <property type="component" value="Chromosome"/>
</dbReference>
<dbReference type="KEGG" id="sbf:JCM31447_18390"/>
<dbReference type="EMBL" id="AP019368">
    <property type="protein sequence ID" value="BBH53396.1"/>
    <property type="molecule type" value="Genomic_DNA"/>
</dbReference>
<dbReference type="GO" id="GO:0005829">
    <property type="term" value="C:cytosol"/>
    <property type="evidence" value="ECO:0007669"/>
    <property type="project" value="TreeGrafter"/>
</dbReference>
<gene>
    <name evidence="2" type="ORF">JCM31447_18390</name>
</gene>
<proteinExistence type="predicted"/>
<dbReference type="InterPro" id="IPR029058">
    <property type="entry name" value="AB_hydrolase_fold"/>
</dbReference>
<dbReference type="PANTHER" id="PTHR23025:SF3">
    <property type="entry name" value="HORMONE-SENSITIVE LIPASE"/>
    <property type="match status" value="1"/>
</dbReference>
<dbReference type="GO" id="GO:0019433">
    <property type="term" value="P:triglyceride catabolic process"/>
    <property type="evidence" value="ECO:0007669"/>
    <property type="project" value="TreeGrafter"/>
</dbReference>
<dbReference type="GO" id="GO:0004806">
    <property type="term" value="F:triacylglycerol lipase activity"/>
    <property type="evidence" value="ECO:0007669"/>
    <property type="project" value="TreeGrafter"/>
</dbReference>
<dbReference type="SUPFAM" id="SSF53474">
    <property type="entry name" value="alpha/beta-Hydrolases"/>
    <property type="match status" value="1"/>
</dbReference>
<dbReference type="AlphaFoldDB" id="A0A4P2VJN6"/>
<dbReference type="InterPro" id="IPR013094">
    <property type="entry name" value="AB_hydrolase_3"/>
</dbReference>
<dbReference type="Gene3D" id="3.40.50.1820">
    <property type="entry name" value="alpha/beta hydrolase"/>
    <property type="match status" value="1"/>
</dbReference>
<dbReference type="PANTHER" id="PTHR23025">
    <property type="entry name" value="TRIACYLGLYCEROL LIPASE"/>
    <property type="match status" value="1"/>
</dbReference>
<accession>A0A4P2VJN6</accession>
<evidence type="ECO:0000259" key="1">
    <source>
        <dbReference type="Pfam" id="PF07859"/>
    </source>
</evidence>